<sequence>MNDVIVIGAGPAGSTAAWRLAESGLKVLVIEAKTIPRIKPCGGALTSRALELLPEGFSSYTKSHPSQWTFSNGRRQVTITSSTPYCHTVERQYFDQWLIQHAVLRGARLIESSPVNQIEPVAEGYQVNTESGAQYTARYLIGADGGHGVSARLLGLPRAQNGAAMEVELEVPESLYTKFSSRVEVDIAQYPWGYAWVIPRYPILNIGVGSFRPKKLALKSLLNSYLNAKLGDFRPSSPLKPLAHPLPYRTRLAPLARGRALLVGDAAGLMDAFSAEGIYSALRTGHLAANAILSAAKDNLPVDSYNLMIQTEFWPNLRSAIKMAYLFYPLAKFWSEIFFNDTHLLEQYLNVAQGTTTYQQLLRDTEISLLNHAKIRWPNPSNPVT</sequence>
<comment type="caution">
    <text evidence="2">The sequence shown here is derived from an EMBL/GenBank/DDBJ whole genome shotgun (WGS) entry which is preliminary data.</text>
</comment>
<dbReference type="InterPro" id="IPR002938">
    <property type="entry name" value="FAD-bd"/>
</dbReference>
<evidence type="ECO:0000313" key="3">
    <source>
        <dbReference type="Proteomes" id="UP000242972"/>
    </source>
</evidence>
<protein>
    <submittedName>
        <fullName evidence="2">Geranylgeranyl reductase</fullName>
    </submittedName>
</protein>
<gene>
    <name evidence="2" type="ORF">C7B46_05635</name>
</gene>
<dbReference type="InterPro" id="IPR036188">
    <property type="entry name" value="FAD/NAD-bd_sf"/>
</dbReference>
<accession>A0A2T2XIV8</accession>
<dbReference type="AlphaFoldDB" id="A0A2T2XIV8"/>
<reference evidence="2 3" key="1">
    <citation type="journal article" date="2014" name="BMC Genomics">
        <title>Comparison of environmental and isolate Sulfobacillus genomes reveals diverse carbon, sulfur, nitrogen, and hydrogen metabolisms.</title>
        <authorList>
            <person name="Justice N.B."/>
            <person name="Norman A."/>
            <person name="Brown C.T."/>
            <person name="Singh A."/>
            <person name="Thomas B.C."/>
            <person name="Banfield J.F."/>
        </authorList>
    </citation>
    <scope>NUCLEOTIDE SEQUENCE [LARGE SCALE GENOMIC DNA]</scope>
    <source>
        <strain evidence="2">AMDSBA4</strain>
    </source>
</reference>
<dbReference type="Pfam" id="PF01494">
    <property type="entry name" value="FAD_binding_3"/>
    <property type="match status" value="1"/>
</dbReference>
<dbReference type="PRINTS" id="PR00420">
    <property type="entry name" value="RNGMNOXGNASE"/>
</dbReference>
<proteinExistence type="predicted"/>
<dbReference type="PANTHER" id="PTHR42685">
    <property type="entry name" value="GERANYLGERANYL DIPHOSPHATE REDUCTASE"/>
    <property type="match status" value="1"/>
</dbReference>
<dbReference type="InterPro" id="IPR050407">
    <property type="entry name" value="Geranylgeranyl_reductase"/>
</dbReference>
<dbReference type="SUPFAM" id="SSF51905">
    <property type="entry name" value="FAD/NAD(P)-binding domain"/>
    <property type="match status" value="1"/>
</dbReference>
<dbReference type="EMBL" id="PXYW01000009">
    <property type="protein sequence ID" value="PSR34397.1"/>
    <property type="molecule type" value="Genomic_DNA"/>
</dbReference>
<dbReference type="Gene3D" id="3.50.50.60">
    <property type="entry name" value="FAD/NAD(P)-binding domain"/>
    <property type="match status" value="1"/>
</dbReference>
<dbReference type="Proteomes" id="UP000242972">
    <property type="component" value="Unassembled WGS sequence"/>
</dbReference>
<organism evidence="2 3">
    <name type="scientific">Sulfobacillus benefaciens</name>
    <dbReference type="NCBI Taxonomy" id="453960"/>
    <lineage>
        <taxon>Bacteria</taxon>
        <taxon>Bacillati</taxon>
        <taxon>Bacillota</taxon>
        <taxon>Clostridia</taxon>
        <taxon>Eubacteriales</taxon>
        <taxon>Clostridiales Family XVII. Incertae Sedis</taxon>
        <taxon>Sulfobacillus</taxon>
    </lineage>
</organism>
<dbReference type="InterPro" id="IPR011777">
    <property type="entry name" value="Geranylgeranyl_Rdtase_fam"/>
</dbReference>
<dbReference type="NCBIfam" id="TIGR02032">
    <property type="entry name" value="GG-red-SF"/>
    <property type="match status" value="1"/>
</dbReference>
<name>A0A2T2XIV8_9FIRM</name>
<dbReference type="GO" id="GO:0071949">
    <property type="term" value="F:FAD binding"/>
    <property type="evidence" value="ECO:0007669"/>
    <property type="project" value="InterPro"/>
</dbReference>
<dbReference type="PANTHER" id="PTHR42685:SF22">
    <property type="entry name" value="CONDITIONED MEDIUM FACTOR RECEPTOR 1"/>
    <property type="match status" value="1"/>
</dbReference>
<feature type="domain" description="FAD-binding" evidence="1">
    <location>
        <begin position="3"/>
        <end position="166"/>
    </location>
</feature>
<evidence type="ECO:0000313" key="2">
    <source>
        <dbReference type="EMBL" id="PSR34397.1"/>
    </source>
</evidence>
<evidence type="ECO:0000259" key="1">
    <source>
        <dbReference type="Pfam" id="PF01494"/>
    </source>
</evidence>
<dbReference type="GO" id="GO:0016628">
    <property type="term" value="F:oxidoreductase activity, acting on the CH-CH group of donors, NAD or NADP as acceptor"/>
    <property type="evidence" value="ECO:0007669"/>
    <property type="project" value="InterPro"/>
</dbReference>